<evidence type="ECO:0000256" key="3">
    <source>
        <dbReference type="ARBA" id="ARBA00022475"/>
    </source>
</evidence>
<dbReference type="Pfam" id="PF02386">
    <property type="entry name" value="TrkH"/>
    <property type="match status" value="1"/>
</dbReference>
<dbReference type="PANTHER" id="PTHR32024:SF3">
    <property type="entry name" value="TRK SYSTEM POTASSIUM UPTAKE PROTEIN"/>
    <property type="match status" value="1"/>
</dbReference>
<keyword evidence="7 8" id="KW-0472">Membrane</keyword>
<organism evidence="9 10">
    <name type="scientific">Paragemmobacter kunshanensis</name>
    <dbReference type="NCBI Taxonomy" id="2583234"/>
    <lineage>
        <taxon>Bacteria</taxon>
        <taxon>Pseudomonadati</taxon>
        <taxon>Pseudomonadota</taxon>
        <taxon>Alphaproteobacteria</taxon>
        <taxon>Rhodobacterales</taxon>
        <taxon>Paracoccaceae</taxon>
        <taxon>Paragemmobacter</taxon>
    </lineage>
</organism>
<evidence type="ECO:0000313" key="10">
    <source>
        <dbReference type="Proteomes" id="UP000474758"/>
    </source>
</evidence>
<feature type="transmembrane region" description="Helical" evidence="8">
    <location>
        <begin position="243"/>
        <end position="262"/>
    </location>
</feature>
<proteinExistence type="predicted"/>
<feature type="transmembrane region" description="Helical" evidence="8">
    <location>
        <begin position="71"/>
        <end position="93"/>
    </location>
</feature>
<feature type="transmembrane region" description="Helical" evidence="8">
    <location>
        <begin position="38"/>
        <end position="59"/>
    </location>
</feature>
<dbReference type="InterPro" id="IPR003445">
    <property type="entry name" value="Cat_transpt"/>
</dbReference>
<dbReference type="GO" id="GO:0030001">
    <property type="term" value="P:metal ion transport"/>
    <property type="evidence" value="ECO:0007669"/>
    <property type="project" value="UniProtKB-ARBA"/>
</dbReference>
<feature type="transmembrane region" description="Helical" evidence="8">
    <location>
        <begin position="217"/>
        <end position="236"/>
    </location>
</feature>
<feature type="transmembrane region" description="Helical" evidence="8">
    <location>
        <begin position="415"/>
        <end position="440"/>
    </location>
</feature>
<comment type="caution">
    <text evidence="9">The sequence shown here is derived from an EMBL/GenBank/DDBJ whole genome shotgun (WGS) entry which is preliminary data.</text>
</comment>
<dbReference type="PANTHER" id="PTHR32024">
    <property type="entry name" value="TRK SYSTEM POTASSIUM UPTAKE PROTEIN TRKG-RELATED"/>
    <property type="match status" value="1"/>
</dbReference>
<keyword evidence="5 8" id="KW-1133">Transmembrane helix</keyword>
<evidence type="ECO:0000256" key="1">
    <source>
        <dbReference type="ARBA" id="ARBA00004651"/>
    </source>
</evidence>
<evidence type="ECO:0000313" key="9">
    <source>
        <dbReference type="EMBL" id="NGQ90815.1"/>
    </source>
</evidence>
<feature type="transmembrane region" description="Helical" evidence="8">
    <location>
        <begin position="314"/>
        <end position="336"/>
    </location>
</feature>
<name>A0A6M1U3Q5_9RHOB</name>
<keyword evidence="10" id="KW-1185">Reference proteome</keyword>
<feature type="transmembrane region" description="Helical" evidence="8">
    <location>
        <begin position="479"/>
        <end position="500"/>
    </location>
</feature>
<reference evidence="9 10" key="1">
    <citation type="submission" date="2020-02" db="EMBL/GenBank/DDBJ databases">
        <title>Rhodobacter translucens sp. nov., a novel bacterium isolated from activated sludge.</title>
        <authorList>
            <person name="Liu J."/>
        </authorList>
    </citation>
    <scope>NUCLEOTIDE SEQUENCE [LARGE SCALE GENOMIC DNA]</scope>
    <source>
        <strain evidence="9 10">HX-7-19</strain>
    </source>
</reference>
<feature type="transmembrane region" description="Helical" evidence="8">
    <location>
        <begin position="133"/>
        <end position="157"/>
    </location>
</feature>
<sequence length="506" mass="53286">MRRLSELPLLVLLMGITSLSMWLPAAHAAILRDHDTGRAFFYSGVILLILTAMIGIATVNHRARNPARANLVALVGAYIVLPLLMALPVIQALPDTSWSNAWLEMVSSFTTTGASLYEPGRLPPSIHLWRAQVGWMGGLFILVAAVAILAPMTLGGIEVMSGRVPGRGAEGLSQITATADPARRVARQAAVVLPIYAGLTVLLWIALLMAGQPNFPALIHAMSSVSTSGISASGGLPVEGPTFLAELAIFLALFGGITRRFWPGSFAYEPGSRLSGDPELRMALTLLAIIPAILFLRHWIAATDGTTPGEGDGLAGLRALWGAVFTTLSFLTTTGFTSADWSAARDWSGLETPGLVLAGLAIFGGGIATTAGGVKLLRVYALFRHGERELERLIHPNSVGGAGTSARRLRREGAYLAWIFFMLFALSIAVLVAALALAGIDFEPALILTLGALTTTGPLTSIAAVDPIPLALLPAAAKAILGAAMIIGRLELLAILVLLAPDNWRR</sequence>
<keyword evidence="3" id="KW-1003">Cell membrane</keyword>
<dbReference type="GO" id="GO:0005886">
    <property type="term" value="C:plasma membrane"/>
    <property type="evidence" value="ECO:0007669"/>
    <property type="project" value="UniProtKB-SubCell"/>
</dbReference>
<dbReference type="Proteomes" id="UP000474758">
    <property type="component" value="Unassembled WGS sequence"/>
</dbReference>
<feature type="transmembrane region" description="Helical" evidence="8">
    <location>
        <begin position="282"/>
        <end position="302"/>
    </location>
</feature>
<feature type="transmembrane region" description="Helical" evidence="8">
    <location>
        <begin position="191"/>
        <end position="211"/>
    </location>
</feature>
<gene>
    <name evidence="9" type="ORF">G5V65_07880</name>
</gene>
<evidence type="ECO:0000256" key="5">
    <source>
        <dbReference type="ARBA" id="ARBA00022989"/>
    </source>
</evidence>
<keyword evidence="4 8" id="KW-0812">Transmembrane</keyword>
<accession>A0A6M1U3Q5</accession>
<evidence type="ECO:0000256" key="7">
    <source>
        <dbReference type="ARBA" id="ARBA00023136"/>
    </source>
</evidence>
<evidence type="ECO:0000256" key="4">
    <source>
        <dbReference type="ARBA" id="ARBA00022692"/>
    </source>
</evidence>
<evidence type="ECO:0000256" key="2">
    <source>
        <dbReference type="ARBA" id="ARBA00022448"/>
    </source>
</evidence>
<dbReference type="EMBL" id="JAALFE010000006">
    <property type="protein sequence ID" value="NGQ90815.1"/>
    <property type="molecule type" value="Genomic_DNA"/>
</dbReference>
<dbReference type="AlphaFoldDB" id="A0A6M1U3Q5"/>
<keyword evidence="2" id="KW-0813">Transport</keyword>
<dbReference type="GO" id="GO:0008324">
    <property type="term" value="F:monoatomic cation transmembrane transporter activity"/>
    <property type="evidence" value="ECO:0007669"/>
    <property type="project" value="InterPro"/>
</dbReference>
<comment type="subcellular location">
    <subcellularLocation>
        <location evidence="1">Cell membrane</location>
        <topology evidence="1">Multi-pass membrane protein</topology>
    </subcellularLocation>
</comment>
<keyword evidence="6" id="KW-0406">Ion transport</keyword>
<protein>
    <submittedName>
        <fullName evidence="9">TrkH family potassium uptake protein</fullName>
    </submittedName>
</protein>
<evidence type="ECO:0000256" key="8">
    <source>
        <dbReference type="SAM" id="Phobius"/>
    </source>
</evidence>
<feature type="transmembrane region" description="Helical" evidence="8">
    <location>
        <begin position="356"/>
        <end position="377"/>
    </location>
</feature>
<evidence type="ECO:0000256" key="6">
    <source>
        <dbReference type="ARBA" id="ARBA00023065"/>
    </source>
</evidence>